<dbReference type="AlphaFoldDB" id="A0A133Y3C9"/>
<comment type="caution">
    <text evidence="6">The sequence shown here is derived from an EMBL/GenBank/DDBJ whole genome shotgun (WGS) entry which is preliminary data.</text>
</comment>
<dbReference type="SUPFAM" id="SSF46689">
    <property type="entry name" value="Homeodomain-like"/>
    <property type="match status" value="1"/>
</dbReference>
<dbReference type="InterPro" id="IPR047640">
    <property type="entry name" value="RpiR-like"/>
</dbReference>
<dbReference type="CDD" id="cd05013">
    <property type="entry name" value="SIS_RpiR"/>
    <property type="match status" value="1"/>
</dbReference>
<keyword evidence="1" id="KW-0805">Transcription regulation</keyword>
<dbReference type="GO" id="GO:0003700">
    <property type="term" value="F:DNA-binding transcription factor activity"/>
    <property type="evidence" value="ECO:0007669"/>
    <property type="project" value="InterPro"/>
</dbReference>
<dbReference type="InterPro" id="IPR009057">
    <property type="entry name" value="Homeodomain-like_sf"/>
</dbReference>
<dbReference type="InterPro" id="IPR001347">
    <property type="entry name" value="SIS_dom"/>
</dbReference>
<dbReference type="RefSeq" id="WP_060936482.1">
    <property type="nucleotide sequence ID" value="NZ_CP118095.1"/>
</dbReference>
<organism evidence="6 8">
    <name type="scientific">Aerococcus christensenii</name>
    <dbReference type="NCBI Taxonomy" id="87541"/>
    <lineage>
        <taxon>Bacteria</taxon>
        <taxon>Bacillati</taxon>
        <taxon>Bacillota</taxon>
        <taxon>Bacilli</taxon>
        <taxon>Lactobacillales</taxon>
        <taxon>Aerococcaceae</taxon>
        <taxon>Aerococcus</taxon>
    </lineage>
</organism>
<dbReference type="InterPro" id="IPR000281">
    <property type="entry name" value="HTH_RpiR"/>
</dbReference>
<dbReference type="GO" id="GO:0003677">
    <property type="term" value="F:DNA binding"/>
    <property type="evidence" value="ECO:0007669"/>
    <property type="project" value="UniProtKB-KW"/>
</dbReference>
<dbReference type="Gene3D" id="3.40.50.10490">
    <property type="entry name" value="Glucose-6-phosphate isomerase like protein, domain 1"/>
    <property type="match status" value="1"/>
</dbReference>
<dbReference type="InterPro" id="IPR036388">
    <property type="entry name" value="WH-like_DNA-bd_sf"/>
</dbReference>
<dbReference type="EMBL" id="LSCQ01000020">
    <property type="protein sequence ID" value="KXB37681.1"/>
    <property type="molecule type" value="Genomic_DNA"/>
</dbReference>
<dbReference type="PROSITE" id="PS51071">
    <property type="entry name" value="HTH_RPIR"/>
    <property type="match status" value="1"/>
</dbReference>
<feature type="domain" description="SIS" evidence="5">
    <location>
        <begin position="113"/>
        <end position="249"/>
    </location>
</feature>
<evidence type="ECO:0000313" key="8">
    <source>
        <dbReference type="Proteomes" id="UP000070422"/>
    </source>
</evidence>
<dbReference type="PATRIC" id="fig|87541.4.peg.401"/>
<dbReference type="PANTHER" id="PTHR30514:SF21">
    <property type="entry name" value="RPIR-FAMILY TRANSCRIPTIONAL REGULATOR"/>
    <property type="match status" value="1"/>
</dbReference>
<keyword evidence="2" id="KW-0238">DNA-binding</keyword>
<dbReference type="Proteomes" id="UP000234775">
    <property type="component" value="Unassembled WGS sequence"/>
</dbReference>
<evidence type="ECO:0000313" key="7">
    <source>
        <dbReference type="EMBL" id="PKY92054.1"/>
    </source>
</evidence>
<dbReference type="GO" id="GO:1901135">
    <property type="term" value="P:carbohydrate derivative metabolic process"/>
    <property type="evidence" value="ECO:0007669"/>
    <property type="project" value="InterPro"/>
</dbReference>
<evidence type="ECO:0000313" key="6">
    <source>
        <dbReference type="EMBL" id="KXB37681.1"/>
    </source>
</evidence>
<proteinExistence type="predicted"/>
<gene>
    <name evidence="7" type="ORF">CYJ27_01065</name>
    <name evidence="6" type="ORF">HMPREF3187_00397</name>
</gene>
<keyword evidence="3" id="KW-0804">Transcription</keyword>
<sequence>MGSVYTSIQNFYENLTATEQLAIDYILKYPDLTNLKLKVIEQELHLSAPTIVRGIKKLHYHSFTEFKYAVVHEQEGQKISNKKSSSLDQEVKKCRNDILQTIAMLDQDKLLEIGHILKKAHHIFCVGVGSSAYVASNFNHRLKSIGLWSNDYTEFFQIRDMPEIVKSEDCLLVFSLNGSENNVLESISACKVKGCQIIAITGFSTNPLTELASISVRTHPSKSNREKMKSRLMLYVASDLLFEAIYSIL</sequence>
<evidence type="ECO:0000256" key="1">
    <source>
        <dbReference type="ARBA" id="ARBA00023015"/>
    </source>
</evidence>
<keyword evidence="9" id="KW-1185">Reference proteome</keyword>
<dbReference type="Pfam" id="PF01380">
    <property type="entry name" value="SIS"/>
    <property type="match status" value="1"/>
</dbReference>
<dbReference type="STRING" id="87541.AWM71_02265"/>
<dbReference type="Gene3D" id="1.10.10.10">
    <property type="entry name" value="Winged helix-like DNA-binding domain superfamily/Winged helix DNA-binding domain"/>
    <property type="match status" value="1"/>
</dbReference>
<evidence type="ECO:0000313" key="9">
    <source>
        <dbReference type="Proteomes" id="UP000234775"/>
    </source>
</evidence>
<evidence type="ECO:0000256" key="2">
    <source>
        <dbReference type="ARBA" id="ARBA00023125"/>
    </source>
</evidence>
<dbReference type="InterPro" id="IPR035472">
    <property type="entry name" value="RpiR-like_SIS"/>
</dbReference>
<dbReference type="GO" id="GO:0097367">
    <property type="term" value="F:carbohydrate derivative binding"/>
    <property type="evidence" value="ECO:0007669"/>
    <property type="project" value="InterPro"/>
</dbReference>
<dbReference type="InterPro" id="IPR046348">
    <property type="entry name" value="SIS_dom_sf"/>
</dbReference>
<dbReference type="PANTHER" id="PTHR30514">
    <property type="entry name" value="GLUCOKINASE"/>
    <property type="match status" value="1"/>
</dbReference>
<protein>
    <submittedName>
        <fullName evidence="7">MurR/RpiR family transcriptional regulator</fullName>
    </submittedName>
    <submittedName>
        <fullName evidence="6">SIS domain protein</fullName>
    </submittedName>
</protein>
<dbReference type="SUPFAM" id="SSF53697">
    <property type="entry name" value="SIS domain"/>
    <property type="match status" value="1"/>
</dbReference>
<dbReference type="Proteomes" id="UP000070422">
    <property type="component" value="Unassembled WGS sequence"/>
</dbReference>
<reference evidence="7 9" key="2">
    <citation type="submission" date="2017-12" db="EMBL/GenBank/DDBJ databases">
        <title>Phylogenetic diversity of female urinary microbiome.</title>
        <authorList>
            <person name="Thomas-White K."/>
            <person name="Wolfe A.J."/>
        </authorList>
    </citation>
    <scope>NUCLEOTIDE SEQUENCE [LARGE SCALE GENOMIC DNA]</scope>
    <source>
        <strain evidence="7 9">UMB0844</strain>
    </source>
</reference>
<dbReference type="Pfam" id="PF01418">
    <property type="entry name" value="HTH_6"/>
    <property type="match status" value="1"/>
</dbReference>
<dbReference type="PROSITE" id="PS51464">
    <property type="entry name" value="SIS"/>
    <property type="match status" value="1"/>
</dbReference>
<evidence type="ECO:0000259" key="4">
    <source>
        <dbReference type="PROSITE" id="PS51071"/>
    </source>
</evidence>
<dbReference type="EMBL" id="PKGZ01000001">
    <property type="protein sequence ID" value="PKY92054.1"/>
    <property type="molecule type" value="Genomic_DNA"/>
</dbReference>
<evidence type="ECO:0000256" key="3">
    <source>
        <dbReference type="ARBA" id="ARBA00023163"/>
    </source>
</evidence>
<name>A0A133Y3C9_9LACT</name>
<reference evidence="6 8" key="1">
    <citation type="submission" date="2016-01" db="EMBL/GenBank/DDBJ databases">
        <authorList>
            <person name="Oliw E.H."/>
        </authorList>
    </citation>
    <scope>NUCLEOTIDE SEQUENCE [LARGE SCALE GENOMIC DNA]</scope>
    <source>
        <strain evidence="6 8">KA00635</strain>
    </source>
</reference>
<dbReference type="OrthoDB" id="1648815at2"/>
<evidence type="ECO:0000259" key="5">
    <source>
        <dbReference type="PROSITE" id="PS51464"/>
    </source>
</evidence>
<accession>A0A133Y3C9</accession>
<feature type="domain" description="HTH rpiR-type" evidence="4">
    <location>
        <begin position="2"/>
        <end position="77"/>
    </location>
</feature>